<comment type="subcellular location">
    <subcellularLocation>
        <location evidence="1">Membrane</location>
        <topology evidence="1">Multi-pass membrane protein</topology>
    </subcellularLocation>
</comment>
<dbReference type="PANTHER" id="PTHR45628">
    <property type="entry name" value="VOLTAGE-DEPENDENT CALCIUM CHANNEL TYPE A SUBUNIT ALPHA-1"/>
    <property type="match status" value="1"/>
</dbReference>
<dbReference type="InterPro" id="IPR027359">
    <property type="entry name" value="Volt_channel_dom_sf"/>
</dbReference>
<keyword evidence="7" id="KW-0851">Voltage-gated channel</keyword>
<dbReference type="Proteomes" id="UP001497512">
    <property type="component" value="Chromosome 2"/>
</dbReference>
<evidence type="ECO:0000256" key="7">
    <source>
        <dbReference type="ARBA" id="ARBA00022882"/>
    </source>
</evidence>
<keyword evidence="3" id="KW-0109">Calcium transport</keyword>
<evidence type="ECO:0000313" key="15">
    <source>
        <dbReference type="EMBL" id="CAK9216783.1"/>
    </source>
</evidence>
<keyword evidence="8 13" id="KW-1133">Transmembrane helix</keyword>
<evidence type="ECO:0000256" key="8">
    <source>
        <dbReference type="ARBA" id="ARBA00022989"/>
    </source>
</evidence>
<sequence length="319" mass="36692">MKSIAYGFLFAPEAYLGDPFNFIDVINIIFQGLRYLPYNYKAATTINIMNGVRVTRFIPRIFGLKLLVGTLLRTIPSMISIFSFTLVIFFIFATIGVQQFRSKFASCTDTNVMNRAECIGFYWNNVGLLSPRVWMNQSLLHFDSFGAAMLSLFVCSTTDNWLNYFLHTSMDIPTTLYDNPKRNHSPWNALFFCVFIVLVTWLVMRMLVGFFIDQFGVISGSKLLTERQRLWRDMNRIIQSLTPKQTPNVPQGSIRGKCYKFVHSRKFESVMVLILLGNFVYTATQSYDAPRTHGKDSLETIFVLIYLIEVILKLVGNEV</sequence>
<dbReference type="Gene3D" id="1.20.120.350">
    <property type="entry name" value="Voltage-gated potassium channels. Chain C"/>
    <property type="match status" value="1"/>
</dbReference>
<keyword evidence="10 13" id="KW-0472">Membrane</keyword>
<evidence type="ECO:0000256" key="11">
    <source>
        <dbReference type="ARBA" id="ARBA00023180"/>
    </source>
</evidence>
<keyword evidence="9" id="KW-0406">Ion transport</keyword>
<dbReference type="InterPro" id="IPR005821">
    <property type="entry name" value="Ion_trans_dom"/>
</dbReference>
<keyword evidence="2" id="KW-0813">Transport</keyword>
<feature type="domain" description="Ion transport" evidence="14">
    <location>
        <begin position="2"/>
        <end position="217"/>
    </location>
</feature>
<protein>
    <recommendedName>
        <fullName evidence="14">Ion transport domain-containing protein</fullName>
    </recommendedName>
</protein>
<dbReference type="SUPFAM" id="SSF81324">
    <property type="entry name" value="Voltage-gated potassium channels"/>
    <property type="match status" value="1"/>
</dbReference>
<feature type="transmembrane region" description="Helical" evidence="13">
    <location>
        <begin position="145"/>
        <end position="166"/>
    </location>
</feature>
<dbReference type="Pfam" id="PF00520">
    <property type="entry name" value="Ion_trans"/>
    <property type="match status" value="1"/>
</dbReference>
<accession>A0ABP0UAZ4</accession>
<evidence type="ECO:0000313" key="16">
    <source>
        <dbReference type="Proteomes" id="UP001497512"/>
    </source>
</evidence>
<evidence type="ECO:0000256" key="12">
    <source>
        <dbReference type="ARBA" id="ARBA00023303"/>
    </source>
</evidence>
<evidence type="ECO:0000256" key="1">
    <source>
        <dbReference type="ARBA" id="ARBA00004141"/>
    </source>
</evidence>
<evidence type="ECO:0000256" key="4">
    <source>
        <dbReference type="ARBA" id="ARBA00022673"/>
    </source>
</evidence>
<dbReference type="InterPro" id="IPR050599">
    <property type="entry name" value="VDCC_alpha-1_subunit"/>
</dbReference>
<feature type="transmembrane region" description="Helical" evidence="13">
    <location>
        <begin position="186"/>
        <end position="212"/>
    </location>
</feature>
<keyword evidence="11" id="KW-0325">Glycoprotein</keyword>
<keyword evidence="16" id="KW-1185">Reference proteome</keyword>
<evidence type="ECO:0000256" key="6">
    <source>
        <dbReference type="ARBA" id="ARBA00022837"/>
    </source>
</evidence>
<reference evidence="15" key="1">
    <citation type="submission" date="2024-02" db="EMBL/GenBank/DDBJ databases">
        <authorList>
            <consortium name="ELIXIR-Norway"/>
            <consortium name="Elixir Norway"/>
        </authorList>
    </citation>
    <scope>NUCLEOTIDE SEQUENCE</scope>
</reference>
<evidence type="ECO:0000259" key="14">
    <source>
        <dbReference type="Pfam" id="PF00520"/>
    </source>
</evidence>
<keyword evidence="12" id="KW-0407">Ion channel</keyword>
<dbReference type="EMBL" id="OZ019894">
    <property type="protein sequence ID" value="CAK9216783.1"/>
    <property type="molecule type" value="Genomic_DNA"/>
</dbReference>
<evidence type="ECO:0000256" key="2">
    <source>
        <dbReference type="ARBA" id="ARBA00022448"/>
    </source>
</evidence>
<evidence type="ECO:0000256" key="13">
    <source>
        <dbReference type="SAM" id="Phobius"/>
    </source>
</evidence>
<evidence type="ECO:0000256" key="3">
    <source>
        <dbReference type="ARBA" id="ARBA00022568"/>
    </source>
</evidence>
<keyword evidence="6" id="KW-0106">Calcium</keyword>
<evidence type="ECO:0000256" key="9">
    <source>
        <dbReference type="ARBA" id="ARBA00023065"/>
    </source>
</evidence>
<keyword evidence="4" id="KW-0107">Calcium channel</keyword>
<keyword evidence="5 13" id="KW-0812">Transmembrane</keyword>
<proteinExistence type="predicted"/>
<organism evidence="15 16">
    <name type="scientific">Sphagnum troendelagicum</name>
    <dbReference type="NCBI Taxonomy" id="128251"/>
    <lineage>
        <taxon>Eukaryota</taxon>
        <taxon>Viridiplantae</taxon>
        <taxon>Streptophyta</taxon>
        <taxon>Embryophyta</taxon>
        <taxon>Bryophyta</taxon>
        <taxon>Sphagnophytina</taxon>
        <taxon>Sphagnopsida</taxon>
        <taxon>Sphagnales</taxon>
        <taxon>Sphagnaceae</taxon>
        <taxon>Sphagnum</taxon>
    </lineage>
</organism>
<evidence type="ECO:0000256" key="10">
    <source>
        <dbReference type="ARBA" id="ARBA00023136"/>
    </source>
</evidence>
<dbReference type="Gene3D" id="1.10.287.70">
    <property type="match status" value="1"/>
</dbReference>
<dbReference type="PANTHER" id="PTHR45628:SF7">
    <property type="entry name" value="VOLTAGE-DEPENDENT CALCIUM CHANNEL TYPE A SUBUNIT ALPHA-1"/>
    <property type="match status" value="1"/>
</dbReference>
<feature type="transmembrane region" description="Helical" evidence="13">
    <location>
        <begin position="75"/>
        <end position="97"/>
    </location>
</feature>
<name>A0ABP0UAZ4_9BRYO</name>
<gene>
    <name evidence="15" type="ORF">CSSPTR1EN2_LOCUS13643</name>
</gene>
<evidence type="ECO:0000256" key="5">
    <source>
        <dbReference type="ARBA" id="ARBA00022692"/>
    </source>
</evidence>